<feature type="chain" id="PRO_5046352375" evidence="1">
    <location>
        <begin position="41"/>
        <end position="196"/>
    </location>
</feature>
<dbReference type="Proteomes" id="UP001235664">
    <property type="component" value="Unassembled WGS sequence"/>
</dbReference>
<reference evidence="2 3" key="1">
    <citation type="submission" date="2023-08" db="EMBL/GenBank/DDBJ databases">
        <title>genomic of DY56.</title>
        <authorList>
            <person name="Wang Y."/>
        </authorList>
    </citation>
    <scope>NUCLEOTIDE SEQUENCE [LARGE SCALE GENOMIC DNA]</scope>
    <source>
        <strain evidence="2 3">DY56-A-20</strain>
    </source>
</reference>
<comment type="caution">
    <text evidence="2">The sequence shown here is derived from an EMBL/GenBank/DDBJ whole genome shotgun (WGS) entry which is preliminary data.</text>
</comment>
<protein>
    <submittedName>
        <fullName evidence="2">Uncharacterized protein</fullName>
    </submittedName>
</protein>
<evidence type="ECO:0000256" key="1">
    <source>
        <dbReference type="SAM" id="SignalP"/>
    </source>
</evidence>
<keyword evidence="3" id="KW-1185">Reference proteome</keyword>
<gene>
    <name evidence="2" type="ORF">Q9K01_04260</name>
</gene>
<evidence type="ECO:0000313" key="2">
    <source>
        <dbReference type="EMBL" id="MDP4538835.1"/>
    </source>
</evidence>
<proteinExistence type="predicted"/>
<accession>A0ABT9H694</accession>
<feature type="signal peptide" evidence="1">
    <location>
        <begin position="1"/>
        <end position="40"/>
    </location>
</feature>
<dbReference type="RefSeq" id="WP_305928949.1">
    <property type="nucleotide sequence ID" value="NZ_JAVAIL010000001.1"/>
</dbReference>
<keyword evidence="1" id="KW-0732">Signal</keyword>
<dbReference type="EMBL" id="JAVAIL010000001">
    <property type="protein sequence ID" value="MDP4538835.1"/>
    <property type="molecule type" value="Genomic_DNA"/>
</dbReference>
<organism evidence="2 3">
    <name type="scientific">Qipengyuania benthica</name>
    <dbReference type="NCBI Taxonomy" id="3067651"/>
    <lineage>
        <taxon>Bacteria</taxon>
        <taxon>Pseudomonadati</taxon>
        <taxon>Pseudomonadota</taxon>
        <taxon>Alphaproteobacteria</taxon>
        <taxon>Sphingomonadales</taxon>
        <taxon>Erythrobacteraceae</taxon>
        <taxon>Qipengyuania</taxon>
    </lineage>
</organism>
<evidence type="ECO:0000313" key="3">
    <source>
        <dbReference type="Proteomes" id="UP001235664"/>
    </source>
</evidence>
<sequence>MFADAFPIRPGKPVFSRAGRLKRGFGMGLALALGASAAGAQDPDAVAAPATDYVAALKACRSISEPTERLACFDSTAGAMVAATESGEVSIVDREDVRKTRRSLFGFTMPEGGIFGSSDTEDDTSMLESTITGVRRLGGDTYVIAIAEGSKWQMSNVPMRLRPPRVGDEVVFKKAALGSYFIRIAGQTGVKGRRIE</sequence>
<name>A0ABT9H694_9SPHN</name>